<reference evidence="7 8" key="1">
    <citation type="submission" date="2017-12" db="EMBL/GenBank/DDBJ databases">
        <title>Sequencing, de novo assembly and annotation of complete genome of a new Thraustochytrid species, strain FCC1311.</title>
        <authorList>
            <person name="Sedici K."/>
            <person name="Godart F."/>
            <person name="Aiese Cigliano R."/>
            <person name="Sanseverino W."/>
            <person name="Barakat M."/>
            <person name="Ortet P."/>
            <person name="Marechal E."/>
            <person name="Cagnac O."/>
            <person name="Amato A."/>
        </authorList>
    </citation>
    <scope>NUCLEOTIDE SEQUENCE [LARGE SCALE GENOMIC DNA]</scope>
</reference>
<dbReference type="PANTHER" id="PTHR23112:SF0">
    <property type="entry name" value="TRANSMEMBRANE PROTEIN 116"/>
    <property type="match status" value="1"/>
</dbReference>
<dbReference type="InterPro" id="IPR022343">
    <property type="entry name" value="GCR1-cAMP_receptor"/>
</dbReference>
<comment type="subcellular location">
    <subcellularLocation>
        <location evidence="1">Membrane</location>
        <topology evidence="1">Multi-pass membrane protein</topology>
    </subcellularLocation>
</comment>
<keyword evidence="3 6" id="KW-1133">Transmembrane helix</keyword>
<dbReference type="Gene3D" id="1.20.1070.10">
    <property type="entry name" value="Rhodopsin 7-helix transmembrane proteins"/>
    <property type="match status" value="1"/>
</dbReference>
<comment type="caution">
    <text evidence="7">The sequence shown here is derived from an EMBL/GenBank/DDBJ whole genome shotgun (WGS) entry which is preliminary data.</text>
</comment>
<feature type="region of interest" description="Disordered" evidence="5">
    <location>
        <begin position="319"/>
        <end position="416"/>
    </location>
</feature>
<proteinExistence type="predicted"/>
<keyword evidence="2 6" id="KW-0812">Transmembrane</keyword>
<evidence type="ECO:0000256" key="2">
    <source>
        <dbReference type="ARBA" id="ARBA00022692"/>
    </source>
</evidence>
<evidence type="ECO:0000313" key="8">
    <source>
        <dbReference type="Proteomes" id="UP000241890"/>
    </source>
</evidence>
<sequence length="416" mass="46941">MADLHLPTVRTLTRVSAVFSLLGDFIIIYGCMRKGPRHWSTYFRIIFFMTLSDLIASTGYMISDYAIPPPDGEGWQSLCIMQGAFEQVGLGAILLNAALSLNYFLILKLEWPADYIEGLEPYGFAFVFIFTFICTVAPIPLNLYHNAIIWCWIADLPADCTGSSAVECAQGNNAFNYQLYFFYVPLWFCIIFTFVMMSLVVSVVYRQDRAVRKMVESERKKFETTKRIIIQAALYVGAFVLTYIFVTILRVQDFVTGSPGEYTTYLAVFFVPLQGLFNLAGFIFPRTVNARTRLKNAPLRLKILYVFFVVEASTVQKEMRKRANDRPRQPSQSRAPNLPGKLSQASIGGTGDDDDDDSELGYARPDSSSFALSQNRVYESEDINSSYNGTETSPPSSKEDPAEPESEVHEIERSQL</sequence>
<dbReference type="EMBL" id="BEYU01000040">
    <property type="protein sequence ID" value="GBG28167.1"/>
    <property type="molecule type" value="Genomic_DNA"/>
</dbReference>
<evidence type="ECO:0000256" key="6">
    <source>
        <dbReference type="SAM" id="Phobius"/>
    </source>
</evidence>
<dbReference type="GO" id="GO:0004930">
    <property type="term" value="F:G protein-coupled receptor activity"/>
    <property type="evidence" value="ECO:0007669"/>
    <property type="project" value="TreeGrafter"/>
</dbReference>
<dbReference type="OrthoDB" id="48865at2759"/>
<feature type="transmembrane region" description="Helical" evidence="6">
    <location>
        <begin position="88"/>
        <end position="107"/>
    </location>
</feature>
<evidence type="ECO:0000256" key="3">
    <source>
        <dbReference type="ARBA" id="ARBA00022989"/>
    </source>
</evidence>
<evidence type="ECO:0000256" key="4">
    <source>
        <dbReference type="ARBA" id="ARBA00023136"/>
    </source>
</evidence>
<evidence type="ECO:0000313" key="7">
    <source>
        <dbReference type="EMBL" id="GBG28167.1"/>
    </source>
</evidence>
<name>A0A2R5GAY1_9STRA</name>
<feature type="transmembrane region" description="Helical" evidence="6">
    <location>
        <begin position="119"/>
        <end position="139"/>
    </location>
</feature>
<dbReference type="PRINTS" id="PR02001">
    <property type="entry name" value="GCR1CAMPR"/>
</dbReference>
<keyword evidence="7" id="KW-0675">Receptor</keyword>
<protein>
    <submittedName>
        <fullName evidence="7">G-protein coupled receptor 1</fullName>
    </submittedName>
</protein>
<organism evidence="7 8">
    <name type="scientific">Hondaea fermentalgiana</name>
    <dbReference type="NCBI Taxonomy" id="2315210"/>
    <lineage>
        <taxon>Eukaryota</taxon>
        <taxon>Sar</taxon>
        <taxon>Stramenopiles</taxon>
        <taxon>Bigyra</taxon>
        <taxon>Labyrinthulomycetes</taxon>
        <taxon>Thraustochytrida</taxon>
        <taxon>Thraustochytriidae</taxon>
        <taxon>Hondaea</taxon>
    </lineage>
</organism>
<feature type="transmembrane region" description="Helical" evidence="6">
    <location>
        <begin position="228"/>
        <end position="250"/>
    </location>
</feature>
<feature type="compositionally biased region" description="Polar residues" evidence="5">
    <location>
        <begin position="366"/>
        <end position="396"/>
    </location>
</feature>
<feature type="compositionally biased region" description="Basic and acidic residues" evidence="5">
    <location>
        <begin position="397"/>
        <end position="416"/>
    </location>
</feature>
<gene>
    <name evidence="7" type="ORF">FCC1311_043902</name>
</gene>
<feature type="transmembrane region" description="Helical" evidence="6">
    <location>
        <begin position="12"/>
        <end position="30"/>
    </location>
</feature>
<accession>A0A2R5GAY1</accession>
<dbReference type="SUPFAM" id="SSF81321">
    <property type="entry name" value="Family A G protein-coupled receptor-like"/>
    <property type="match status" value="1"/>
</dbReference>
<dbReference type="GO" id="GO:0005886">
    <property type="term" value="C:plasma membrane"/>
    <property type="evidence" value="ECO:0007669"/>
    <property type="project" value="TreeGrafter"/>
</dbReference>
<keyword evidence="4 6" id="KW-0472">Membrane</keyword>
<feature type="transmembrane region" description="Helical" evidence="6">
    <location>
        <begin position="42"/>
        <end position="62"/>
    </location>
</feature>
<feature type="transmembrane region" description="Helical" evidence="6">
    <location>
        <begin position="180"/>
        <end position="205"/>
    </location>
</feature>
<feature type="transmembrane region" description="Helical" evidence="6">
    <location>
        <begin position="262"/>
        <end position="284"/>
    </location>
</feature>
<dbReference type="AlphaFoldDB" id="A0A2R5GAY1"/>
<dbReference type="GO" id="GO:0007189">
    <property type="term" value="P:adenylate cyclase-activating G protein-coupled receptor signaling pathway"/>
    <property type="evidence" value="ECO:0007669"/>
    <property type="project" value="TreeGrafter"/>
</dbReference>
<feature type="compositionally biased region" description="Basic and acidic residues" evidence="5">
    <location>
        <begin position="319"/>
        <end position="328"/>
    </location>
</feature>
<keyword evidence="8" id="KW-1185">Reference proteome</keyword>
<dbReference type="Proteomes" id="UP000241890">
    <property type="component" value="Unassembled WGS sequence"/>
</dbReference>
<dbReference type="PANTHER" id="PTHR23112">
    <property type="entry name" value="G PROTEIN-COUPLED RECEPTOR 157-RELATED"/>
    <property type="match status" value="1"/>
</dbReference>
<evidence type="ECO:0000256" key="5">
    <source>
        <dbReference type="SAM" id="MobiDB-lite"/>
    </source>
</evidence>
<evidence type="ECO:0000256" key="1">
    <source>
        <dbReference type="ARBA" id="ARBA00004141"/>
    </source>
</evidence>
<dbReference type="InParanoid" id="A0A2R5GAY1"/>